<dbReference type="InterPro" id="IPR009078">
    <property type="entry name" value="Ferritin-like_SF"/>
</dbReference>
<dbReference type="PANTHER" id="PTHR23409">
    <property type="entry name" value="RIBONUCLEOSIDE-DIPHOSPHATE REDUCTASE SMALL CHAIN"/>
    <property type="match status" value="1"/>
</dbReference>
<sequence>MFCTRQLLLQNQQQEEILTENSERWVMFPIKYHSLWKLYKKAENAFWAAENFRFSNDIDFFKSIDPQITQSLINTLQYHIEKDSNPISRPCTFTCELIKQVQIPEARAFYGFQIMFENVHFEALGSLFNILNPNSTPVSIPSYKQTWSKANLDKELSFFEKIFCNLLVKTIFFTGLLIIKNYLSKQSICKETICAFEKIENDIEIQSQFTTTLIKMLKCKLEQSLVYEYLNDAINTELTFLNATISFEKLGTNENDVLDYLKATGDSLLNCIGYPPIYKAKNNTTIKILDMSPVLTVEKIKKIDHGRQEVVLDEEF</sequence>
<dbReference type="PANTHER" id="PTHR23409:SF18">
    <property type="entry name" value="RIBONUCLEOSIDE-DIPHOSPHATE REDUCTASE SUBUNIT M2"/>
    <property type="match status" value="1"/>
</dbReference>
<dbReference type="InterPro" id="IPR033909">
    <property type="entry name" value="RNR_small"/>
</dbReference>
<dbReference type="VEuPathDB" id="PiroplasmaDB:BMR1_03g02225"/>
<protein>
    <submittedName>
        <fullName evidence="2">Ribonucleoside-diphosphate reductase subunit M2</fullName>
        <ecNumber evidence="2">1.17.4.1</ecNumber>
    </submittedName>
</protein>
<dbReference type="Gene3D" id="1.10.620.20">
    <property type="entry name" value="Ribonucleotide Reductase, subunit A"/>
    <property type="match status" value="1"/>
</dbReference>
<dbReference type="InterPro" id="IPR000358">
    <property type="entry name" value="RNR_small_fam"/>
</dbReference>
<dbReference type="RefSeq" id="XP_021338595.1">
    <property type="nucleotide sequence ID" value="XM_021482028.1"/>
</dbReference>
<reference evidence="2 3" key="1">
    <citation type="journal article" date="2012" name="Nucleic Acids Res.">
        <title>Sequencing of the smallest Apicomplexan genome from the human pathogen Babesia microti.</title>
        <authorList>
            <person name="Cornillot E."/>
            <person name="Hadj-Kaddour K."/>
            <person name="Dassouli A."/>
            <person name="Noel B."/>
            <person name="Ranwez V."/>
            <person name="Vacherie B."/>
            <person name="Augagneur Y."/>
            <person name="Bres V."/>
            <person name="Duclos A."/>
            <person name="Randazzo S."/>
            <person name="Carcy B."/>
            <person name="Debierre-Grockiego F."/>
            <person name="Delbecq S."/>
            <person name="Moubri-Menage K."/>
            <person name="Shams-Eldin H."/>
            <person name="Usmani-Brown S."/>
            <person name="Bringaud F."/>
            <person name="Wincker P."/>
            <person name="Vivares C.P."/>
            <person name="Schwarz R.T."/>
            <person name="Schetters T.P."/>
            <person name="Krause P.J."/>
            <person name="Gorenflot A."/>
            <person name="Berry V."/>
            <person name="Barbe V."/>
            <person name="Ben Mamoun C."/>
        </authorList>
    </citation>
    <scope>NUCLEOTIDE SEQUENCE [LARGE SCALE GENOMIC DNA]</scope>
    <source>
        <strain evidence="2 3">RI</strain>
    </source>
</reference>
<dbReference type="EC" id="1.17.4.1" evidence="2"/>
<proteinExistence type="inferred from homology"/>
<dbReference type="KEGG" id="bmic:BMR1_03g02225"/>
<dbReference type="Pfam" id="PF00268">
    <property type="entry name" value="Ribonuc_red_sm"/>
    <property type="match status" value="1"/>
</dbReference>
<dbReference type="InterPro" id="IPR012348">
    <property type="entry name" value="RNR-like"/>
</dbReference>
<accession>A0A1R4ABR9</accession>
<dbReference type="SUPFAM" id="SSF47240">
    <property type="entry name" value="Ferritin-like"/>
    <property type="match status" value="1"/>
</dbReference>
<organism evidence="2 3">
    <name type="scientific">Babesia microti (strain RI)</name>
    <dbReference type="NCBI Taxonomy" id="1133968"/>
    <lineage>
        <taxon>Eukaryota</taxon>
        <taxon>Sar</taxon>
        <taxon>Alveolata</taxon>
        <taxon>Apicomplexa</taxon>
        <taxon>Aconoidasida</taxon>
        <taxon>Piroplasmida</taxon>
        <taxon>Babesiidae</taxon>
        <taxon>Babesia</taxon>
    </lineage>
</organism>
<dbReference type="CDD" id="cd01049">
    <property type="entry name" value="RNRR2"/>
    <property type="match status" value="1"/>
</dbReference>
<dbReference type="OrthoDB" id="2093646at2759"/>
<dbReference type="Proteomes" id="UP000002899">
    <property type="component" value="Chromosome III"/>
</dbReference>
<evidence type="ECO:0000313" key="2">
    <source>
        <dbReference type="EMBL" id="SJK86438.1"/>
    </source>
</evidence>
<dbReference type="EMBL" id="LN871598">
    <property type="protein sequence ID" value="SJK86438.1"/>
    <property type="molecule type" value="Genomic_DNA"/>
</dbReference>
<dbReference type="GO" id="GO:0009263">
    <property type="term" value="P:deoxyribonucleotide biosynthetic process"/>
    <property type="evidence" value="ECO:0007669"/>
    <property type="project" value="InterPro"/>
</dbReference>
<comment type="similarity">
    <text evidence="1">Belongs to the ribonucleoside diphosphate reductase small chain family.</text>
</comment>
<keyword evidence="3" id="KW-1185">Reference proteome</keyword>
<dbReference type="GO" id="GO:0004748">
    <property type="term" value="F:ribonucleoside-diphosphate reductase activity, thioredoxin disulfide as acceptor"/>
    <property type="evidence" value="ECO:0007669"/>
    <property type="project" value="UniProtKB-EC"/>
</dbReference>
<reference evidence="2 3" key="3">
    <citation type="journal article" date="2016" name="Sci. Rep.">
        <title>Genome-wide diversity and gene expression profiling of Babesia microti isolates identify polymorphic genes that mediate host-pathogen interactions.</title>
        <authorList>
            <person name="Silva J.C."/>
            <person name="Cornillot E."/>
            <person name="McCracken C."/>
            <person name="Usmani-Brown S."/>
            <person name="Dwivedi A."/>
            <person name="Ifeonu O.O."/>
            <person name="Crabtree J."/>
            <person name="Gotia H.T."/>
            <person name="Virji A.Z."/>
            <person name="Reynes C."/>
            <person name="Colinge J."/>
            <person name="Kumar V."/>
            <person name="Lawres L."/>
            <person name="Pazzi J.E."/>
            <person name="Pablo J.V."/>
            <person name="Hung C."/>
            <person name="Brancato J."/>
            <person name="Kumari P."/>
            <person name="Orvis J."/>
            <person name="Tretina K."/>
            <person name="Chibucos M."/>
            <person name="Ott S."/>
            <person name="Sadzewicz L."/>
            <person name="Sengamalay N."/>
            <person name="Shetty A.C."/>
            <person name="Su Q."/>
            <person name="Tallon L."/>
            <person name="Fraser C.M."/>
            <person name="Frutos R."/>
            <person name="Molina D.M."/>
            <person name="Krause P.J."/>
            <person name="Ben Mamoun C."/>
        </authorList>
    </citation>
    <scope>NUCLEOTIDE SEQUENCE [LARGE SCALE GENOMIC DNA]</scope>
    <source>
        <strain evidence="2 3">RI</strain>
    </source>
</reference>
<keyword evidence="2" id="KW-0560">Oxidoreductase</keyword>
<reference evidence="2 3" key="2">
    <citation type="journal article" date="2013" name="PLoS ONE">
        <title>Whole genome mapping and re-organization of the nuclear and mitochondrial genomes of Babesia microti isolates.</title>
        <authorList>
            <person name="Cornillot E."/>
            <person name="Dassouli A."/>
            <person name="Garg A."/>
            <person name="Pachikara N."/>
            <person name="Randazzo S."/>
            <person name="Depoix D."/>
            <person name="Carcy B."/>
            <person name="Delbecq S."/>
            <person name="Frutos R."/>
            <person name="Silva J.C."/>
            <person name="Sutton R."/>
            <person name="Krause P.J."/>
            <person name="Mamoun C.B."/>
        </authorList>
    </citation>
    <scope>NUCLEOTIDE SEQUENCE [LARGE SCALE GENOMIC DNA]</scope>
    <source>
        <strain evidence="2 3">RI</strain>
    </source>
</reference>
<evidence type="ECO:0000313" key="3">
    <source>
        <dbReference type="Proteomes" id="UP000002899"/>
    </source>
</evidence>
<name>A0A1R4ABR9_BABMR</name>
<gene>
    <name evidence="2" type="ORF">BMR1_03g02225</name>
</gene>
<dbReference type="GeneID" id="24425087"/>
<evidence type="ECO:0000256" key="1">
    <source>
        <dbReference type="ARBA" id="ARBA00009303"/>
    </source>
</evidence>
<dbReference type="AlphaFoldDB" id="A0A1R4ABR9"/>